<sequence>MLLYERLETFEGDGSAWPVYEEQVHVFFWANETPEAKQRDIFLASCGTCVFSLLLDLLKPAAPHVKTLSELLTTLQSHFSPAPSTLMERFRFNNWSRREGETLGQFVAALPGSTRCSGTTMQIRLLKLPDPSLDDVVKAAQVMDAAAKDTGEIARVTASPSPTHNASRAEKLGTLHEFAEGVGQTAYSSSSLEQAQVPHKPKIRVAVARVREGDVRQQARGPSAARLHVVAENPLIFDTWHTALVSPSVPPWTWGHGVMAGKLFKPTCPDVFVEASGVTLRSYSGQLSQVQGQAQVSIRFGDRKASLPPYLTKGSSPTLLGRN</sequence>
<organism evidence="1 2">
    <name type="scientific">Dermacentor silvarum</name>
    <name type="common">Tick</name>
    <dbReference type="NCBI Taxonomy" id="543639"/>
    <lineage>
        <taxon>Eukaryota</taxon>
        <taxon>Metazoa</taxon>
        <taxon>Ecdysozoa</taxon>
        <taxon>Arthropoda</taxon>
        <taxon>Chelicerata</taxon>
        <taxon>Arachnida</taxon>
        <taxon>Acari</taxon>
        <taxon>Parasitiformes</taxon>
        <taxon>Ixodida</taxon>
        <taxon>Ixodoidea</taxon>
        <taxon>Ixodidae</taxon>
        <taxon>Rhipicephalinae</taxon>
        <taxon>Dermacentor</taxon>
    </lineage>
</organism>
<keyword evidence="2" id="KW-1185">Reference proteome</keyword>
<gene>
    <name evidence="1" type="ORF">HPB49_011021</name>
</gene>
<evidence type="ECO:0000313" key="1">
    <source>
        <dbReference type="EMBL" id="KAH7937338.1"/>
    </source>
</evidence>
<dbReference type="EMBL" id="CM023477">
    <property type="protein sequence ID" value="KAH7937338.1"/>
    <property type="molecule type" value="Genomic_DNA"/>
</dbReference>
<reference evidence="1" key="1">
    <citation type="submission" date="2020-05" db="EMBL/GenBank/DDBJ databases">
        <title>Large-scale comparative analyses of tick genomes elucidate their genetic diversity and vector capacities.</title>
        <authorList>
            <person name="Jia N."/>
            <person name="Wang J."/>
            <person name="Shi W."/>
            <person name="Du L."/>
            <person name="Sun Y."/>
            <person name="Zhan W."/>
            <person name="Jiang J."/>
            <person name="Wang Q."/>
            <person name="Zhang B."/>
            <person name="Ji P."/>
            <person name="Sakyi L.B."/>
            <person name="Cui X."/>
            <person name="Yuan T."/>
            <person name="Jiang B."/>
            <person name="Yang W."/>
            <person name="Lam T.T.-Y."/>
            <person name="Chang Q."/>
            <person name="Ding S."/>
            <person name="Wang X."/>
            <person name="Zhu J."/>
            <person name="Ruan X."/>
            <person name="Zhao L."/>
            <person name="Wei J."/>
            <person name="Que T."/>
            <person name="Du C."/>
            <person name="Cheng J."/>
            <person name="Dai P."/>
            <person name="Han X."/>
            <person name="Huang E."/>
            <person name="Gao Y."/>
            <person name="Liu J."/>
            <person name="Shao H."/>
            <person name="Ye R."/>
            <person name="Li L."/>
            <person name="Wei W."/>
            <person name="Wang X."/>
            <person name="Wang C."/>
            <person name="Yang T."/>
            <person name="Huo Q."/>
            <person name="Li W."/>
            <person name="Guo W."/>
            <person name="Chen H."/>
            <person name="Zhou L."/>
            <person name="Ni X."/>
            <person name="Tian J."/>
            <person name="Zhou Y."/>
            <person name="Sheng Y."/>
            <person name="Liu T."/>
            <person name="Pan Y."/>
            <person name="Xia L."/>
            <person name="Li J."/>
            <person name="Zhao F."/>
            <person name="Cao W."/>
        </authorList>
    </citation>
    <scope>NUCLEOTIDE SEQUENCE</scope>
    <source>
        <strain evidence="1">Dsil-2018</strain>
    </source>
</reference>
<dbReference type="Proteomes" id="UP000821865">
    <property type="component" value="Chromosome 8"/>
</dbReference>
<name>A0ACB8C8X1_DERSI</name>
<comment type="caution">
    <text evidence="1">The sequence shown here is derived from an EMBL/GenBank/DDBJ whole genome shotgun (WGS) entry which is preliminary data.</text>
</comment>
<accession>A0ACB8C8X1</accession>
<proteinExistence type="predicted"/>
<protein>
    <submittedName>
        <fullName evidence="1">Uncharacterized protein</fullName>
    </submittedName>
</protein>
<evidence type="ECO:0000313" key="2">
    <source>
        <dbReference type="Proteomes" id="UP000821865"/>
    </source>
</evidence>